<dbReference type="Gene3D" id="3.40.50.10890">
    <property type="match status" value="1"/>
</dbReference>
<protein>
    <submittedName>
        <fullName evidence="4">Metallo-beta-lactamase family protein</fullName>
    </submittedName>
</protein>
<dbReference type="Proteomes" id="UP000032309">
    <property type="component" value="Unassembled WGS sequence"/>
</dbReference>
<dbReference type="InterPro" id="IPR050698">
    <property type="entry name" value="MBL"/>
</dbReference>
<dbReference type="SUPFAM" id="SSF56281">
    <property type="entry name" value="Metallo-hydrolase/oxidoreductase"/>
    <property type="match status" value="1"/>
</dbReference>
<proteinExistence type="predicted"/>
<dbReference type="InterPro" id="IPR022712">
    <property type="entry name" value="Beta_Casp"/>
</dbReference>
<keyword evidence="1" id="KW-0378">Hydrolase</keyword>
<dbReference type="Pfam" id="PF10996">
    <property type="entry name" value="Beta-Casp"/>
    <property type="match status" value="1"/>
</dbReference>
<dbReference type="InterPro" id="IPR001279">
    <property type="entry name" value="Metallo-B-lactamas"/>
</dbReference>
<dbReference type="InterPro" id="IPR036866">
    <property type="entry name" value="RibonucZ/Hydroxyglut_hydro"/>
</dbReference>
<accession>A0ABQ0JYI4</accession>
<dbReference type="SMART" id="SM00849">
    <property type="entry name" value="Lactamase_B"/>
    <property type="match status" value="1"/>
</dbReference>
<dbReference type="Pfam" id="PF07521">
    <property type="entry name" value="RMMBL"/>
    <property type="match status" value="1"/>
</dbReference>
<comment type="caution">
    <text evidence="4">The sequence shown here is derived from an EMBL/GenBank/DDBJ whole genome shotgun (WGS) entry which is preliminary data.</text>
</comment>
<evidence type="ECO:0000256" key="1">
    <source>
        <dbReference type="ARBA" id="ARBA00022801"/>
    </source>
</evidence>
<reference evidence="5" key="1">
    <citation type="journal article" date="2015" name="Genome Announc.">
        <title>Draft Genome Sequence of an Anaerobic Ammonium-Oxidizing Bacterium, "Candidatus Brocadia sinica".</title>
        <authorList>
            <person name="Oshiki M."/>
            <person name="Shinyako-Hata K."/>
            <person name="Satoh H."/>
            <person name="Okabe S."/>
        </authorList>
    </citation>
    <scope>NUCLEOTIDE SEQUENCE [LARGE SCALE GENOMIC DNA]</scope>
    <source>
        <strain evidence="5">JPN1</strain>
    </source>
</reference>
<dbReference type="PANTHER" id="PTHR11203">
    <property type="entry name" value="CLEAVAGE AND POLYADENYLATION SPECIFICITY FACTOR FAMILY MEMBER"/>
    <property type="match status" value="1"/>
</dbReference>
<dbReference type="Pfam" id="PF00753">
    <property type="entry name" value="Lactamase_B"/>
    <property type="match status" value="1"/>
</dbReference>
<dbReference type="CDD" id="cd16295">
    <property type="entry name" value="TTHA0252-CPSF-like_MBL-fold"/>
    <property type="match status" value="1"/>
</dbReference>
<evidence type="ECO:0000313" key="4">
    <source>
        <dbReference type="EMBL" id="GAN33756.1"/>
    </source>
</evidence>
<dbReference type="SMART" id="SM01027">
    <property type="entry name" value="Beta-Casp"/>
    <property type="match status" value="1"/>
</dbReference>
<dbReference type="InterPro" id="IPR011108">
    <property type="entry name" value="RMMBL"/>
</dbReference>
<feature type="domain" description="Metallo-beta-lactamase" evidence="2">
    <location>
        <begin position="13"/>
        <end position="248"/>
    </location>
</feature>
<evidence type="ECO:0000259" key="2">
    <source>
        <dbReference type="SMART" id="SM00849"/>
    </source>
</evidence>
<gene>
    <name evidence="4" type="ORF">BROSI_A2290</name>
</gene>
<sequence length="464" mass="51946">MKIQFVGAARTVTGSCCHIRTKDANILVDCGAFQGTRKNEKRNVTPFPFKASEVQYLLLTHAHLDHSGLIPKLVKGGFQGKIFTTKATVDLCGVLLLDSAHIQERDAEWENKRRIRAGKSLIKPVYTIQEAVDSIAYFQGVNYNETIDLGNGITVRFRDAGHILGSAIVELWVTEDDRGKKLIFSGDIGQKNLPLVKDFTPIEEGDFVFMESTYGNRKHKGVNETIDEFARAVTESLKRGGNVIIPSFAVGRTQDILYILNQLSREGKLNKLKVFVDSPMAQQATRITVKHPECLDKETLALIKEENFFKNTSIVKFTESMADSMEINKIKSGAVIISASGMCEAGRIRHHLKHNLWRPECSIIFVGFQAQGTLGRMIVDGAKKVRIFGEEIAVKSRIYTIGGLSAHADRDELLDWLSKFKRKPQRVFVMHGEEDTSIGFAETIRNQLNLDAYVPSSLEEIEML</sequence>
<name>A0ABQ0JYI4_9BACT</name>
<feature type="domain" description="Beta-Casp" evidence="3">
    <location>
        <begin position="253"/>
        <end position="378"/>
    </location>
</feature>
<dbReference type="PANTHER" id="PTHR11203:SF37">
    <property type="entry name" value="INTEGRATOR COMPLEX SUBUNIT 11"/>
    <property type="match status" value="1"/>
</dbReference>
<evidence type="ECO:0000259" key="3">
    <source>
        <dbReference type="SMART" id="SM01027"/>
    </source>
</evidence>
<dbReference type="Gene3D" id="3.60.15.10">
    <property type="entry name" value="Ribonuclease Z/Hydroxyacylglutathione hydrolase-like"/>
    <property type="match status" value="1"/>
</dbReference>
<evidence type="ECO:0000313" key="5">
    <source>
        <dbReference type="Proteomes" id="UP000032309"/>
    </source>
</evidence>
<keyword evidence="5" id="KW-1185">Reference proteome</keyword>
<dbReference type="EMBL" id="BAFN01000001">
    <property type="protein sequence ID" value="GAN33756.1"/>
    <property type="molecule type" value="Genomic_DNA"/>
</dbReference>
<dbReference type="RefSeq" id="WP_052563843.1">
    <property type="nucleotide sequence ID" value="NZ_BAFN01000001.1"/>
</dbReference>
<organism evidence="4 5">
    <name type="scientific">Candidatus Brocadia sinica JPN1</name>
    <dbReference type="NCBI Taxonomy" id="1197129"/>
    <lineage>
        <taxon>Bacteria</taxon>
        <taxon>Pseudomonadati</taxon>
        <taxon>Planctomycetota</taxon>
        <taxon>Candidatus Brocadiia</taxon>
        <taxon>Candidatus Brocadiales</taxon>
        <taxon>Candidatus Brocadiaceae</taxon>
        <taxon>Candidatus Brocadia</taxon>
    </lineage>
</organism>